<dbReference type="EC" id="2.4.-.-" evidence="2"/>
<dbReference type="InterPro" id="IPR001173">
    <property type="entry name" value="Glyco_trans_2-like"/>
</dbReference>
<dbReference type="EMBL" id="JBBMFE010000003">
    <property type="protein sequence ID" value="MEQ2471951.1"/>
    <property type="molecule type" value="Genomic_DNA"/>
</dbReference>
<evidence type="ECO:0000313" key="3">
    <source>
        <dbReference type="Proteomes" id="UP001438008"/>
    </source>
</evidence>
<dbReference type="Proteomes" id="UP001438008">
    <property type="component" value="Unassembled WGS sequence"/>
</dbReference>
<dbReference type="PANTHER" id="PTHR22916">
    <property type="entry name" value="GLYCOSYLTRANSFERASE"/>
    <property type="match status" value="1"/>
</dbReference>
<feature type="domain" description="Glycosyltransferase 2-like" evidence="1">
    <location>
        <begin position="11"/>
        <end position="178"/>
    </location>
</feature>
<dbReference type="SUPFAM" id="SSF53448">
    <property type="entry name" value="Nucleotide-diphospho-sugar transferases"/>
    <property type="match status" value="1"/>
</dbReference>
<gene>
    <name evidence="2" type="ORF">WMO29_05525</name>
</gene>
<dbReference type="Gene3D" id="3.90.550.10">
    <property type="entry name" value="Spore Coat Polysaccharide Biosynthesis Protein SpsA, Chain A"/>
    <property type="match status" value="1"/>
</dbReference>
<keyword evidence="3" id="KW-1185">Reference proteome</keyword>
<reference evidence="2 3" key="1">
    <citation type="submission" date="2024-03" db="EMBL/GenBank/DDBJ databases">
        <title>Human intestinal bacterial collection.</title>
        <authorList>
            <person name="Pauvert C."/>
            <person name="Hitch T.C.A."/>
            <person name="Clavel T."/>
        </authorList>
    </citation>
    <scope>NUCLEOTIDE SEQUENCE [LARGE SCALE GENOMIC DNA]</scope>
    <source>
        <strain evidence="2 3">CLA-AA-H132</strain>
    </source>
</reference>
<proteinExistence type="predicted"/>
<dbReference type="InterPro" id="IPR029044">
    <property type="entry name" value="Nucleotide-diphossugar_trans"/>
</dbReference>
<dbReference type="PANTHER" id="PTHR22916:SF3">
    <property type="entry name" value="UDP-GLCNAC:BETAGAL BETA-1,3-N-ACETYLGLUCOSAMINYLTRANSFERASE-LIKE PROTEIN 1"/>
    <property type="match status" value="1"/>
</dbReference>
<dbReference type="RefSeq" id="WP_349164108.1">
    <property type="nucleotide sequence ID" value="NZ_JBBMFE010000003.1"/>
</dbReference>
<dbReference type="Pfam" id="PF00535">
    <property type="entry name" value="Glycos_transf_2"/>
    <property type="match status" value="1"/>
</dbReference>
<keyword evidence="2" id="KW-0328">Glycosyltransferase</keyword>
<organism evidence="2 3">
    <name type="scientific">Laedolimicola intestinihominis</name>
    <dbReference type="NCBI Taxonomy" id="3133166"/>
    <lineage>
        <taxon>Bacteria</taxon>
        <taxon>Bacillati</taxon>
        <taxon>Bacillota</taxon>
        <taxon>Clostridia</taxon>
        <taxon>Lachnospirales</taxon>
        <taxon>Lachnospiraceae</taxon>
        <taxon>Laedolimicola</taxon>
    </lineage>
</organism>
<protein>
    <submittedName>
        <fullName evidence="2">Glycosyltransferase family A protein</fullName>
        <ecNumber evidence="2">2.4.-.-</ecNumber>
    </submittedName>
</protein>
<evidence type="ECO:0000313" key="2">
    <source>
        <dbReference type="EMBL" id="MEQ2471951.1"/>
    </source>
</evidence>
<dbReference type="CDD" id="cd00761">
    <property type="entry name" value="Glyco_tranf_GTA_type"/>
    <property type="match status" value="1"/>
</dbReference>
<comment type="caution">
    <text evidence="2">The sequence shown here is derived from an EMBL/GenBank/DDBJ whole genome shotgun (WGS) entry which is preliminary data.</text>
</comment>
<dbReference type="GO" id="GO:0016757">
    <property type="term" value="F:glycosyltransferase activity"/>
    <property type="evidence" value="ECO:0007669"/>
    <property type="project" value="UniProtKB-KW"/>
</dbReference>
<name>A0ABV1FGC0_9FIRM</name>
<sequence length="322" mass="38363">MDNSKIMPLVSIVVPCYNGEGYIERCIESIINQSYKKIELIIINDGSTDSTRSILEEYKIKTVQLERYLVIDKENGGQASAINAGLKYVEGQYLVWLDADDELLKNNIEEKVKFFFDNPSYKWVQCGAYIRDEETNLLIKEYVPYVKETKDMFWNLLKEKNIFFPPGIYMVKTEALWKVIPEKRIIESRLGQNWQLLLPLAYKYECGVIEKKLFVYYIRKTSHSHIDKSYEEKLKFYHDSSELLLNIIENMGVKDSKIERFVKDKYYKLILKNDVKENQRKYRKLHFEMIKEPGIEDYMLYIILKVPFLSDTVSRYYKNKLR</sequence>
<accession>A0ABV1FGC0</accession>
<keyword evidence="2" id="KW-0808">Transferase</keyword>
<evidence type="ECO:0000259" key="1">
    <source>
        <dbReference type="Pfam" id="PF00535"/>
    </source>
</evidence>